<evidence type="ECO:0000256" key="6">
    <source>
        <dbReference type="ARBA" id="ARBA00022643"/>
    </source>
</evidence>
<dbReference type="InterPro" id="IPR012135">
    <property type="entry name" value="Dihydroorotate_DH_1_2"/>
</dbReference>
<accession>A3DM44</accession>
<feature type="binding site" evidence="9">
    <location>
        <begin position="261"/>
        <end position="262"/>
    </location>
    <ligand>
        <name>FMN</name>
        <dbReference type="ChEBI" id="CHEBI:58210"/>
    </ligand>
</feature>
<comment type="pathway">
    <text evidence="2 9">Pyrimidine metabolism; UMP biosynthesis via de novo pathway.</text>
</comment>
<feature type="domain" description="Dihydroorotate dehydrogenase catalytic" evidence="10">
    <location>
        <begin position="3"/>
        <end position="283"/>
    </location>
</feature>
<feature type="binding site" evidence="9">
    <location>
        <begin position="239"/>
        <end position="240"/>
    </location>
    <ligand>
        <name>FMN</name>
        <dbReference type="ChEBI" id="CHEBI:58210"/>
    </ligand>
</feature>
<evidence type="ECO:0000256" key="5">
    <source>
        <dbReference type="ARBA" id="ARBA00022630"/>
    </source>
</evidence>
<sequence length="301" mass="32106">MDLTTKVTGIVFKHPIMNASGILASSINGVGILAKTGVAGIVTKTLTLKPREGYLPPITIPLDYGLLNAVGLANPGIDAVNVLVEEIHKYGLPAIVSIGGRDPREFQILAEKALDARPEALELNLSCPHTPGFGVDTVATDEVLKHVALNVSSVSNIPVWGKLGFSRRIIRESEILLNNGVDAVVLINTLPGMFIDVYVGKPVLTHGFGGLSGPAIHPVAVYSVYKVYEELGAEIIGVGGVIDWKTSVELLLAGAKAIQIGTGFYMVGYNIVNNILDGIKKYMEEKGFTRISDIIGYAHRK</sequence>
<dbReference type="GO" id="GO:0004152">
    <property type="term" value="F:dihydroorotate dehydrogenase activity"/>
    <property type="evidence" value="ECO:0007669"/>
    <property type="project" value="UniProtKB-UniRule"/>
</dbReference>
<dbReference type="Gene3D" id="3.20.20.70">
    <property type="entry name" value="Aldolase class I"/>
    <property type="match status" value="1"/>
</dbReference>
<feature type="binding site" evidence="9">
    <location>
        <begin position="188"/>
        <end position="189"/>
    </location>
    <ligand>
        <name>substrate</name>
    </ligand>
</feature>
<organism evidence="11 12">
    <name type="scientific">Staphylothermus marinus (strain ATCC 43588 / DSM 3639 / JCM 9404 / F1)</name>
    <dbReference type="NCBI Taxonomy" id="399550"/>
    <lineage>
        <taxon>Archaea</taxon>
        <taxon>Thermoproteota</taxon>
        <taxon>Thermoprotei</taxon>
        <taxon>Desulfurococcales</taxon>
        <taxon>Desulfurococcaceae</taxon>
        <taxon>Staphylothermus</taxon>
    </lineage>
</organism>
<comment type="function">
    <text evidence="9">Catalyzes the conversion of dihydroorotate to orotate.</text>
</comment>
<dbReference type="PANTHER" id="PTHR48109:SF1">
    <property type="entry name" value="DIHYDROOROTATE DEHYDROGENASE (FUMARATE)"/>
    <property type="match status" value="1"/>
</dbReference>
<feature type="binding site" evidence="9">
    <location>
        <position position="162"/>
    </location>
    <ligand>
        <name>FMN</name>
        <dbReference type="ChEBI" id="CHEBI:58210"/>
    </ligand>
</feature>
<dbReference type="GO" id="GO:0006207">
    <property type="term" value="P:'de novo' pyrimidine nucleobase biosynthetic process"/>
    <property type="evidence" value="ECO:0007669"/>
    <property type="project" value="TreeGrafter"/>
</dbReference>
<dbReference type="HAMAP" id="MF_00224">
    <property type="entry name" value="DHO_dh_type1"/>
    <property type="match status" value="1"/>
</dbReference>
<dbReference type="RefSeq" id="WP_011838895.1">
    <property type="nucleotide sequence ID" value="NC_009033.1"/>
</dbReference>
<keyword evidence="12" id="KW-1185">Reference proteome</keyword>
<dbReference type="EMBL" id="CP000575">
    <property type="protein sequence ID" value="ABN69704.1"/>
    <property type="molecule type" value="Genomic_DNA"/>
</dbReference>
<dbReference type="STRING" id="399550.Smar_0597"/>
<feature type="binding site" evidence="9">
    <location>
        <position position="20"/>
    </location>
    <ligand>
        <name>FMN</name>
        <dbReference type="ChEBI" id="CHEBI:58210"/>
    </ligand>
</feature>
<feature type="binding site" evidence="9">
    <location>
        <position position="124"/>
    </location>
    <ligand>
        <name>substrate</name>
    </ligand>
</feature>
<feature type="binding site" evidence="9">
    <location>
        <position position="124"/>
    </location>
    <ligand>
        <name>FMN</name>
        <dbReference type="ChEBI" id="CHEBI:58210"/>
    </ligand>
</feature>
<keyword evidence="4 9" id="KW-0963">Cytoplasm</keyword>
<keyword evidence="7 9" id="KW-0665">Pyrimidine biosynthesis</keyword>
<feature type="binding site" evidence="9">
    <location>
        <position position="213"/>
    </location>
    <ligand>
        <name>FMN</name>
        <dbReference type="ChEBI" id="CHEBI:58210"/>
    </ligand>
</feature>
<proteinExistence type="inferred from homology"/>
<dbReference type="InterPro" id="IPR013785">
    <property type="entry name" value="Aldolase_TIM"/>
</dbReference>
<dbReference type="NCBIfam" id="NF005574">
    <property type="entry name" value="PRK07259.1"/>
    <property type="match status" value="1"/>
</dbReference>
<dbReference type="Pfam" id="PF01180">
    <property type="entry name" value="DHO_dh"/>
    <property type="match status" value="1"/>
</dbReference>
<reference evidence="11 12" key="2">
    <citation type="journal article" date="2009" name="Stand. Genomic Sci.">
        <title>Complete genome sequence of Staphylothermus marinus Stetter and Fiala 1986 type strain F1.</title>
        <authorList>
            <person name="Anderson I.J."/>
            <person name="Sun H."/>
            <person name="Lapidus A."/>
            <person name="Copeland A."/>
            <person name="Glavina Del Rio T."/>
            <person name="Tice H."/>
            <person name="Dalin E."/>
            <person name="Lucas S."/>
            <person name="Barry K."/>
            <person name="Land M."/>
            <person name="Richardson P."/>
            <person name="Huber H."/>
            <person name="Kyrpides N.C."/>
        </authorList>
    </citation>
    <scope>NUCLEOTIDE SEQUENCE [LARGE SCALE GENOMIC DNA]</scope>
    <source>
        <strain evidence="12">ATCC 43588 / DSM 3639 / JCM 9404 / F1</strain>
    </source>
</reference>
<evidence type="ECO:0000313" key="11">
    <source>
        <dbReference type="EMBL" id="ABN69704.1"/>
    </source>
</evidence>
<dbReference type="GO" id="GO:0005737">
    <property type="term" value="C:cytoplasm"/>
    <property type="evidence" value="ECO:0007669"/>
    <property type="project" value="UniProtKB-SubCell"/>
</dbReference>
<evidence type="ECO:0000259" key="10">
    <source>
        <dbReference type="Pfam" id="PF01180"/>
    </source>
</evidence>
<dbReference type="UniPathway" id="UPA00070"/>
<feature type="binding site" evidence="9">
    <location>
        <begin position="68"/>
        <end position="72"/>
    </location>
    <ligand>
        <name>substrate</name>
    </ligand>
</feature>
<evidence type="ECO:0000256" key="2">
    <source>
        <dbReference type="ARBA" id="ARBA00004725"/>
    </source>
</evidence>
<dbReference type="PANTHER" id="PTHR48109">
    <property type="entry name" value="DIHYDROOROTATE DEHYDROGENASE (QUINONE), MITOCHONDRIAL-RELATED"/>
    <property type="match status" value="1"/>
</dbReference>
<dbReference type="AlphaFoldDB" id="A3DM44"/>
<feature type="binding site" evidence="9">
    <location>
        <position position="44"/>
    </location>
    <ligand>
        <name>substrate</name>
    </ligand>
</feature>
<dbReference type="EC" id="1.3.-.-" evidence="9"/>
<evidence type="ECO:0000313" key="12">
    <source>
        <dbReference type="Proteomes" id="UP000000254"/>
    </source>
</evidence>
<dbReference type="KEGG" id="smr:Smar_0597"/>
<comment type="similarity">
    <text evidence="3 9">Belongs to the dihydroorotate dehydrogenase family. Type 1 subfamily.</text>
</comment>
<feature type="binding site" evidence="9">
    <location>
        <position position="187"/>
    </location>
    <ligand>
        <name>FMN</name>
        <dbReference type="ChEBI" id="CHEBI:58210"/>
    </ligand>
</feature>
<dbReference type="InterPro" id="IPR005720">
    <property type="entry name" value="Dihydroorotate_DH_cat"/>
</dbReference>
<evidence type="ECO:0000256" key="9">
    <source>
        <dbReference type="HAMAP-Rule" id="MF_00224"/>
    </source>
</evidence>
<dbReference type="GO" id="GO:0044205">
    <property type="term" value="P:'de novo' UMP biosynthetic process"/>
    <property type="evidence" value="ECO:0007669"/>
    <property type="project" value="UniProtKB-UniRule"/>
</dbReference>
<feature type="active site" description="Nucleophile" evidence="9">
    <location>
        <position position="127"/>
    </location>
</feature>
<name>A3DM44_STAMF</name>
<reference evidence="12" key="1">
    <citation type="journal article" date="2009" name="BMC Genomics">
        <title>The complete genome sequence of Staphylothermus marinus reveals differences in sulfur metabolism among heterotrophic Crenarchaeota.</title>
        <authorList>
            <person name="Anderson I.J."/>
            <person name="Dharmarajan L."/>
            <person name="Rodriguez J."/>
            <person name="Hooper S."/>
            <person name="Porat I."/>
            <person name="Ulrich L.E."/>
            <person name="Elkins J.G."/>
            <person name="Mavromatis K."/>
            <person name="Sun H."/>
            <person name="Land M."/>
            <person name="Lapidus A."/>
            <person name="Lucas S."/>
            <person name="Barry K."/>
            <person name="Huber H."/>
            <person name="Zhulin I.B."/>
            <person name="Whitman W.B."/>
            <person name="Mukhopadhyay B."/>
            <person name="Woese C."/>
            <person name="Bristow J."/>
            <person name="Kyrpides N."/>
        </authorList>
    </citation>
    <scope>NUCLEOTIDE SEQUENCE [LARGE SCALE GENOMIC DNA]</scope>
    <source>
        <strain evidence="12">ATCC 43588 / DSM 3639 / JCM 9404 / F1</strain>
    </source>
</reference>
<dbReference type="PIRSF" id="PIRSF000164">
    <property type="entry name" value="DHO_oxidase"/>
    <property type="match status" value="1"/>
</dbReference>
<comment type="subcellular location">
    <subcellularLocation>
        <location evidence="1 9">Cytoplasm</location>
    </subcellularLocation>
</comment>
<dbReference type="HOGENOM" id="CLU_042042_0_1_2"/>
<protein>
    <recommendedName>
        <fullName evidence="9">Dihydroorotate dehydrogenase</fullName>
        <shortName evidence="9">DHOD</shortName>
        <shortName evidence="9">DHODase</shortName>
        <shortName evidence="9">DHOdehase</shortName>
        <ecNumber evidence="9">1.3.-.-</ecNumber>
    </recommendedName>
</protein>
<evidence type="ECO:0000256" key="4">
    <source>
        <dbReference type="ARBA" id="ARBA00022490"/>
    </source>
</evidence>
<dbReference type="SUPFAM" id="SSF51395">
    <property type="entry name" value="FMN-linked oxidoreductases"/>
    <property type="match status" value="1"/>
</dbReference>
<evidence type="ECO:0000256" key="1">
    <source>
        <dbReference type="ARBA" id="ARBA00004496"/>
    </source>
</evidence>
<keyword evidence="5 9" id="KW-0285">Flavoprotein</keyword>
<dbReference type="eggNOG" id="arCOG00603">
    <property type="taxonomic scope" value="Archaea"/>
</dbReference>
<keyword evidence="8 9" id="KW-0560">Oxidoreductase</keyword>
<evidence type="ECO:0000256" key="7">
    <source>
        <dbReference type="ARBA" id="ARBA00022975"/>
    </source>
</evidence>
<evidence type="ECO:0000256" key="3">
    <source>
        <dbReference type="ARBA" id="ARBA00008008"/>
    </source>
</evidence>
<keyword evidence="6 9" id="KW-0288">FMN</keyword>
<feature type="binding site" evidence="9">
    <location>
        <begin position="44"/>
        <end position="45"/>
    </location>
    <ligand>
        <name>FMN</name>
        <dbReference type="ChEBI" id="CHEBI:58210"/>
    </ligand>
</feature>
<gene>
    <name evidence="9" type="primary">pyrD</name>
    <name evidence="11" type="ordered locus">Smar_0597</name>
</gene>
<dbReference type="OrthoDB" id="36608at2157"/>
<comment type="cofactor">
    <cofactor evidence="9">
        <name>FMN</name>
        <dbReference type="ChEBI" id="CHEBI:58210"/>
    </cofactor>
    <text evidence="9">Binds 1 FMN per subunit.</text>
</comment>
<dbReference type="Proteomes" id="UP000000254">
    <property type="component" value="Chromosome"/>
</dbReference>
<dbReference type="InterPro" id="IPR024920">
    <property type="entry name" value="Dihydroorotate_DH_1"/>
</dbReference>
<evidence type="ECO:0000256" key="8">
    <source>
        <dbReference type="ARBA" id="ARBA00023002"/>
    </source>
</evidence>
<comment type="catalytic activity">
    <reaction evidence="9">
        <text>(S)-dihydroorotate + A = orotate + AH2</text>
        <dbReference type="Rhea" id="RHEA:18073"/>
        <dbReference type="ChEBI" id="CHEBI:13193"/>
        <dbReference type="ChEBI" id="CHEBI:17499"/>
        <dbReference type="ChEBI" id="CHEBI:30839"/>
        <dbReference type="ChEBI" id="CHEBI:30864"/>
    </reaction>
</comment>
<dbReference type="InterPro" id="IPR050074">
    <property type="entry name" value="DHO_dehydrogenase"/>
</dbReference>
<comment type="caution">
    <text evidence="9">Lacks conserved residue(s) required for the propagation of feature annotation.</text>
</comment>
<dbReference type="GeneID" id="4906749"/>